<dbReference type="CDD" id="cd03191">
    <property type="entry name" value="GST_C_Zeta"/>
    <property type="match status" value="1"/>
</dbReference>
<evidence type="ECO:0000259" key="13">
    <source>
        <dbReference type="PROSITE" id="PS50404"/>
    </source>
</evidence>
<dbReference type="FunFam" id="3.40.30.10:FF:000041">
    <property type="entry name" value="Maleylacetoacetate isomerase isoform 1"/>
    <property type="match status" value="1"/>
</dbReference>
<dbReference type="InterPro" id="IPR036282">
    <property type="entry name" value="Glutathione-S-Trfase_C_sf"/>
</dbReference>
<feature type="compositionally biased region" description="Basic and acidic residues" evidence="12">
    <location>
        <begin position="239"/>
        <end position="251"/>
    </location>
</feature>
<dbReference type="PROSITE" id="PS50404">
    <property type="entry name" value="GST_NTER"/>
    <property type="match status" value="1"/>
</dbReference>
<dbReference type="SFLD" id="SFLDG00358">
    <property type="entry name" value="Main_(cytGST)"/>
    <property type="match status" value="1"/>
</dbReference>
<name>A0A2R5GDW7_9STRA</name>
<feature type="region of interest" description="Disordered" evidence="12">
    <location>
        <begin position="1"/>
        <end position="34"/>
    </location>
</feature>
<dbReference type="Proteomes" id="UP000241890">
    <property type="component" value="Unassembled WGS sequence"/>
</dbReference>
<feature type="domain" description="GST C-terminal" evidence="14">
    <location>
        <begin position="131"/>
        <end position="257"/>
    </location>
</feature>
<dbReference type="GO" id="GO:0006749">
    <property type="term" value="P:glutathione metabolic process"/>
    <property type="evidence" value="ECO:0007669"/>
    <property type="project" value="TreeGrafter"/>
</dbReference>
<dbReference type="NCBIfam" id="TIGR01262">
    <property type="entry name" value="maiA"/>
    <property type="match status" value="1"/>
</dbReference>
<dbReference type="AlphaFoldDB" id="A0A2R5GDW7"/>
<dbReference type="PANTHER" id="PTHR42673">
    <property type="entry name" value="MALEYLACETOACETATE ISOMERASE"/>
    <property type="match status" value="1"/>
</dbReference>
<evidence type="ECO:0000313" key="15">
    <source>
        <dbReference type="EMBL" id="GBG29130.1"/>
    </source>
</evidence>
<comment type="cofactor">
    <cofactor evidence="2">
        <name>glutathione</name>
        <dbReference type="ChEBI" id="CHEBI:57925"/>
    </cofactor>
</comment>
<dbReference type="InParanoid" id="A0A2R5GDW7"/>
<dbReference type="InterPro" id="IPR034330">
    <property type="entry name" value="GST_Zeta_C"/>
</dbReference>
<dbReference type="Pfam" id="PF14497">
    <property type="entry name" value="GST_C_3"/>
    <property type="match status" value="1"/>
</dbReference>
<evidence type="ECO:0000256" key="8">
    <source>
        <dbReference type="ARBA" id="ARBA00022878"/>
    </source>
</evidence>
<dbReference type="FunFam" id="1.20.1050.10:FF:000010">
    <property type="entry name" value="Maleylacetoacetate isomerase isoform 1"/>
    <property type="match status" value="1"/>
</dbReference>
<dbReference type="SFLD" id="SFLDS00019">
    <property type="entry name" value="Glutathione_Transferase_(cytos"/>
    <property type="match status" value="1"/>
</dbReference>
<keyword evidence="9" id="KW-0585">Phenylalanine catabolism</keyword>
<protein>
    <submittedName>
        <fullName evidence="15">Glutathione S-transferase</fullName>
    </submittedName>
</protein>
<reference evidence="15 16" key="1">
    <citation type="submission" date="2017-12" db="EMBL/GenBank/DDBJ databases">
        <title>Sequencing, de novo assembly and annotation of complete genome of a new Thraustochytrid species, strain FCC1311.</title>
        <authorList>
            <person name="Sedici K."/>
            <person name="Godart F."/>
            <person name="Aiese Cigliano R."/>
            <person name="Sanseverino W."/>
            <person name="Barakat M."/>
            <person name="Ortet P."/>
            <person name="Marechal E."/>
            <person name="Cagnac O."/>
            <person name="Amato A."/>
        </authorList>
    </citation>
    <scope>NUCLEOTIDE SEQUENCE [LARGE SCALE GENOMIC DNA]</scope>
</reference>
<proteinExistence type="inferred from homology"/>
<evidence type="ECO:0000313" key="16">
    <source>
        <dbReference type="Proteomes" id="UP000241890"/>
    </source>
</evidence>
<evidence type="ECO:0000256" key="9">
    <source>
        <dbReference type="ARBA" id="ARBA00023232"/>
    </source>
</evidence>
<evidence type="ECO:0000256" key="1">
    <source>
        <dbReference type="ARBA" id="ARBA00001622"/>
    </source>
</evidence>
<keyword evidence="10" id="KW-0413">Isomerase</keyword>
<dbReference type="InterPro" id="IPR004046">
    <property type="entry name" value="GST_C"/>
</dbReference>
<dbReference type="InterPro" id="IPR004045">
    <property type="entry name" value="Glutathione_S-Trfase_N"/>
</dbReference>
<dbReference type="GO" id="GO:0004364">
    <property type="term" value="F:glutathione transferase activity"/>
    <property type="evidence" value="ECO:0007669"/>
    <property type="project" value="UniProtKB-EC"/>
</dbReference>
<dbReference type="Gene3D" id="3.40.30.10">
    <property type="entry name" value="Glutaredoxin"/>
    <property type="match status" value="1"/>
</dbReference>
<dbReference type="InterPro" id="IPR034333">
    <property type="entry name" value="GST_Zeta_N"/>
</dbReference>
<comment type="catalytic activity">
    <reaction evidence="1">
        <text>4-maleylacetoacetate = 4-fumarylacetoacetate</text>
        <dbReference type="Rhea" id="RHEA:14817"/>
        <dbReference type="ChEBI" id="CHEBI:17105"/>
        <dbReference type="ChEBI" id="CHEBI:18034"/>
        <dbReference type="EC" id="5.2.1.2"/>
    </reaction>
</comment>
<dbReference type="GO" id="GO:0006572">
    <property type="term" value="P:L-tyrosine catabolic process"/>
    <property type="evidence" value="ECO:0007669"/>
    <property type="project" value="UniProtKB-KW"/>
</dbReference>
<accession>A0A2R5GDW7</accession>
<dbReference type="InterPro" id="IPR005955">
    <property type="entry name" value="GST_Zeta"/>
</dbReference>
<dbReference type="PANTHER" id="PTHR42673:SF4">
    <property type="entry name" value="MALEYLACETOACETATE ISOMERASE"/>
    <property type="match status" value="1"/>
</dbReference>
<dbReference type="OrthoDB" id="202840at2759"/>
<dbReference type="EMBL" id="BEYU01000053">
    <property type="protein sequence ID" value="GBG29130.1"/>
    <property type="molecule type" value="Genomic_DNA"/>
</dbReference>
<keyword evidence="16" id="KW-1185">Reference proteome</keyword>
<evidence type="ECO:0000256" key="2">
    <source>
        <dbReference type="ARBA" id="ARBA00001955"/>
    </source>
</evidence>
<keyword evidence="6" id="KW-0963">Cytoplasm</keyword>
<comment type="subcellular location">
    <subcellularLocation>
        <location evidence="3">Cytoplasm</location>
    </subcellularLocation>
</comment>
<evidence type="ECO:0000259" key="14">
    <source>
        <dbReference type="PROSITE" id="PS50405"/>
    </source>
</evidence>
<comment type="pathway">
    <text evidence="4">Amino-acid degradation; L-phenylalanine degradation; acetoacetate and fumarate from L-phenylalanine: step 5/6.</text>
</comment>
<dbReference type="InterPro" id="IPR010987">
    <property type="entry name" value="Glutathione-S-Trfase_C-like"/>
</dbReference>
<dbReference type="GO" id="GO:0016034">
    <property type="term" value="F:maleylacetoacetate isomerase activity"/>
    <property type="evidence" value="ECO:0007669"/>
    <property type="project" value="UniProtKB-EC"/>
</dbReference>
<comment type="catalytic activity">
    <reaction evidence="11">
        <text>RX + glutathione = an S-substituted glutathione + a halide anion + H(+)</text>
        <dbReference type="Rhea" id="RHEA:16437"/>
        <dbReference type="ChEBI" id="CHEBI:15378"/>
        <dbReference type="ChEBI" id="CHEBI:16042"/>
        <dbReference type="ChEBI" id="CHEBI:17792"/>
        <dbReference type="ChEBI" id="CHEBI:57925"/>
        <dbReference type="ChEBI" id="CHEBI:90779"/>
        <dbReference type="EC" id="2.5.1.18"/>
    </reaction>
</comment>
<evidence type="ECO:0000256" key="4">
    <source>
        <dbReference type="ARBA" id="ARBA00004671"/>
    </source>
</evidence>
<feature type="domain" description="GST N-terminal" evidence="13">
    <location>
        <begin position="41"/>
        <end position="125"/>
    </location>
</feature>
<dbReference type="InterPro" id="IPR040079">
    <property type="entry name" value="Glutathione_S-Trfase"/>
</dbReference>
<evidence type="ECO:0000256" key="12">
    <source>
        <dbReference type="SAM" id="MobiDB-lite"/>
    </source>
</evidence>
<dbReference type="SUPFAM" id="SSF52833">
    <property type="entry name" value="Thioredoxin-like"/>
    <property type="match status" value="1"/>
</dbReference>
<dbReference type="PROSITE" id="PS50405">
    <property type="entry name" value="GST_CTER"/>
    <property type="match status" value="1"/>
</dbReference>
<dbReference type="Pfam" id="PF02798">
    <property type="entry name" value="GST_N"/>
    <property type="match status" value="1"/>
</dbReference>
<keyword evidence="8" id="KW-0828">Tyrosine catabolism</keyword>
<dbReference type="SUPFAM" id="SSF47616">
    <property type="entry name" value="GST C-terminal domain-like"/>
    <property type="match status" value="1"/>
</dbReference>
<dbReference type="CDD" id="cd03042">
    <property type="entry name" value="GST_N_Zeta"/>
    <property type="match status" value="1"/>
</dbReference>
<dbReference type="InterPro" id="IPR036249">
    <property type="entry name" value="Thioredoxin-like_sf"/>
</dbReference>
<evidence type="ECO:0000256" key="7">
    <source>
        <dbReference type="ARBA" id="ARBA00022679"/>
    </source>
</evidence>
<dbReference type="GO" id="GO:0005737">
    <property type="term" value="C:cytoplasm"/>
    <property type="evidence" value="ECO:0007669"/>
    <property type="project" value="UniProtKB-SubCell"/>
</dbReference>
<dbReference type="Gene3D" id="1.20.1050.10">
    <property type="match status" value="1"/>
</dbReference>
<organism evidence="15 16">
    <name type="scientific">Hondaea fermentalgiana</name>
    <dbReference type="NCBI Taxonomy" id="2315210"/>
    <lineage>
        <taxon>Eukaryota</taxon>
        <taxon>Sar</taxon>
        <taxon>Stramenopiles</taxon>
        <taxon>Bigyra</taxon>
        <taxon>Labyrinthulomycetes</taxon>
        <taxon>Thraustochytrida</taxon>
        <taxon>Thraustochytriidae</taxon>
        <taxon>Hondaea</taxon>
    </lineage>
</organism>
<sequence>MTTGEDETAARATKRVKTGEEEAAVAQEEGEKKEIPVEEKRELTLYSYWRSSCSWRVRMALAAKGIEYRYKAVSLIKDGGEHRQKEYETMNPMQQVPALVDVDEFVVTQSVAILEYLEERYPDTPRLLPDDVKQRARVRRIVEIINSGTQPIQNMRVLNKIEALGGNKLAWAKEAIEEGFVALEAELQRVPNRKEGDYCIGETLTLADCALVPQVYNANRFKVDMTRFPLIEKVNKALEDHPAVQKSHPDFQPDAPMN</sequence>
<evidence type="ECO:0000256" key="3">
    <source>
        <dbReference type="ARBA" id="ARBA00004496"/>
    </source>
</evidence>
<evidence type="ECO:0000256" key="11">
    <source>
        <dbReference type="ARBA" id="ARBA00047960"/>
    </source>
</evidence>
<evidence type="ECO:0000256" key="6">
    <source>
        <dbReference type="ARBA" id="ARBA00022490"/>
    </source>
</evidence>
<dbReference type="GO" id="GO:0006559">
    <property type="term" value="P:L-phenylalanine catabolic process"/>
    <property type="evidence" value="ECO:0007669"/>
    <property type="project" value="UniProtKB-KW"/>
</dbReference>
<evidence type="ECO:0000256" key="5">
    <source>
        <dbReference type="ARBA" id="ARBA00010007"/>
    </source>
</evidence>
<feature type="region of interest" description="Disordered" evidence="12">
    <location>
        <begin position="239"/>
        <end position="258"/>
    </location>
</feature>
<gene>
    <name evidence="15" type="ORF">FCC1311_053532</name>
</gene>
<evidence type="ECO:0000256" key="10">
    <source>
        <dbReference type="ARBA" id="ARBA00023235"/>
    </source>
</evidence>
<keyword evidence="7 15" id="KW-0808">Transferase</keyword>
<comment type="caution">
    <text evidence="15">The sequence shown here is derived from an EMBL/GenBank/DDBJ whole genome shotgun (WGS) entry which is preliminary data.</text>
</comment>
<comment type="similarity">
    <text evidence="5">Belongs to the GST superfamily. Zeta family.</text>
</comment>